<evidence type="ECO:0000313" key="3">
    <source>
        <dbReference type="Proteomes" id="UP000311919"/>
    </source>
</evidence>
<feature type="non-terminal residue" evidence="2">
    <location>
        <position position="1"/>
    </location>
</feature>
<evidence type="ECO:0000313" key="2">
    <source>
        <dbReference type="EMBL" id="TNN14764.1"/>
    </source>
</evidence>
<comment type="caution">
    <text evidence="2">The sequence shown here is derived from an EMBL/GenBank/DDBJ whole genome shotgun (WGS) entry which is preliminary data.</text>
</comment>
<feature type="domain" description="Methyltransferase type 11" evidence="1">
    <location>
        <begin position="116"/>
        <end position="195"/>
    </location>
</feature>
<reference evidence="2 3" key="1">
    <citation type="submission" date="2019-03" db="EMBL/GenBank/DDBJ databases">
        <title>An improved genome assembly of the fluke Schistosoma japonicum.</title>
        <authorList>
            <person name="Hu W."/>
            <person name="Luo F."/>
            <person name="Yin M."/>
            <person name="Mo X."/>
            <person name="Sun C."/>
            <person name="Wu Q."/>
            <person name="Zhu B."/>
            <person name="Xiang M."/>
            <person name="Wang J."/>
            <person name="Wang Y."/>
            <person name="Zhang T."/>
            <person name="Xu B."/>
            <person name="Zheng H."/>
            <person name="Feng Z."/>
        </authorList>
    </citation>
    <scope>NUCLEOTIDE SEQUENCE [LARGE SCALE GENOMIC DNA]</scope>
    <source>
        <strain evidence="2">HuSjv2</strain>
        <tissue evidence="2">Worms</tissue>
    </source>
</reference>
<keyword evidence="3" id="KW-1185">Reference proteome</keyword>
<organism evidence="2 3">
    <name type="scientific">Schistosoma japonicum</name>
    <name type="common">Blood fluke</name>
    <dbReference type="NCBI Taxonomy" id="6182"/>
    <lineage>
        <taxon>Eukaryota</taxon>
        <taxon>Metazoa</taxon>
        <taxon>Spiralia</taxon>
        <taxon>Lophotrochozoa</taxon>
        <taxon>Platyhelminthes</taxon>
        <taxon>Trematoda</taxon>
        <taxon>Digenea</taxon>
        <taxon>Strigeidida</taxon>
        <taxon>Schistosomatoidea</taxon>
        <taxon>Schistosomatidae</taxon>
        <taxon>Schistosoma</taxon>
    </lineage>
</organism>
<dbReference type="Gene3D" id="3.40.50.150">
    <property type="entry name" value="Vaccinia Virus protein VP39"/>
    <property type="match status" value="1"/>
</dbReference>
<protein>
    <submittedName>
        <fullName evidence="2">Methyltransferase domain</fullName>
    </submittedName>
</protein>
<dbReference type="EMBL" id="SKCS01000166">
    <property type="protein sequence ID" value="TNN14764.1"/>
    <property type="molecule type" value="Genomic_DNA"/>
</dbReference>
<dbReference type="SUPFAM" id="SSF53335">
    <property type="entry name" value="S-adenosyl-L-methionine-dependent methyltransferases"/>
    <property type="match status" value="1"/>
</dbReference>
<name>A0A4Z2DE70_SCHJA</name>
<dbReference type="Proteomes" id="UP000311919">
    <property type="component" value="Unassembled WGS sequence"/>
</dbReference>
<gene>
    <name evidence="2" type="ORF">EWB00_001929</name>
</gene>
<dbReference type="GO" id="GO:0008757">
    <property type="term" value="F:S-adenosylmethionine-dependent methyltransferase activity"/>
    <property type="evidence" value="ECO:0007669"/>
    <property type="project" value="InterPro"/>
</dbReference>
<dbReference type="OrthoDB" id="10250730at2759"/>
<sequence length="267" mass="30625">IYCRVTLADRLHQYFAHHFSSNLKNPRSNIYSRYLYHISLKKQSKFLEAAAVDACDLKPGYNVLEIGFGRGYGLQLAAKRVAPIAVSHLETKPIQFLVERLLSGPIIKSDSIFANDGHVYGVETSHYMMRAALLKVWPLMCAKCVDINLMSVDHLNHAASSMHACFHVNCFYFWPSLIHSLQRIWRVLLPYGRLVTTFQVNQLADFNQRGWFQYGNPDPLSYVMALEACGYDKIEWLKQRTELNSQESYDCIIARKPPVLLLDTPHS</sequence>
<keyword evidence="2" id="KW-0808">Transferase</keyword>
<evidence type="ECO:0000259" key="1">
    <source>
        <dbReference type="Pfam" id="PF08241"/>
    </source>
</evidence>
<dbReference type="InterPro" id="IPR029063">
    <property type="entry name" value="SAM-dependent_MTases_sf"/>
</dbReference>
<dbReference type="STRING" id="6182.A0A4Z2DE70"/>
<dbReference type="GO" id="GO:0032259">
    <property type="term" value="P:methylation"/>
    <property type="evidence" value="ECO:0007669"/>
    <property type="project" value="UniProtKB-KW"/>
</dbReference>
<dbReference type="AlphaFoldDB" id="A0A4Z2DE70"/>
<keyword evidence="2" id="KW-0489">Methyltransferase</keyword>
<proteinExistence type="predicted"/>
<accession>A0A4Z2DE70</accession>
<dbReference type="Pfam" id="PF08241">
    <property type="entry name" value="Methyltransf_11"/>
    <property type="match status" value="1"/>
</dbReference>
<dbReference type="InterPro" id="IPR013216">
    <property type="entry name" value="Methyltransf_11"/>
</dbReference>